<evidence type="ECO:0000313" key="14">
    <source>
        <dbReference type="Proteomes" id="UP000054321"/>
    </source>
</evidence>
<dbReference type="EMBL" id="KN832873">
    <property type="protein sequence ID" value="KIN03917.1"/>
    <property type="molecule type" value="Genomic_DNA"/>
</dbReference>
<feature type="transmembrane region" description="Helical" evidence="10">
    <location>
        <begin position="40"/>
        <end position="61"/>
    </location>
</feature>
<evidence type="ECO:0000256" key="1">
    <source>
        <dbReference type="ARBA" id="ARBA00004127"/>
    </source>
</evidence>
<feature type="transmembrane region" description="Helical" evidence="10">
    <location>
        <begin position="340"/>
        <end position="366"/>
    </location>
</feature>
<dbReference type="Pfam" id="PF01699">
    <property type="entry name" value="Na_Ca_ex"/>
    <property type="match status" value="2"/>
</dbReference>
<feature type="transmembrane region" description="Helical" evidence="10">
    <location>
        <begin position="100"/>
        <end position="121"/>
    </location>
</feature>
<dbReference type="InterPro" id="IPR004798">
    <property type="entry name" value="CAX-like"/>
</dbReference>
<dbReference type="PANTHER" id="PTHR31503:SF22">
    <property type="entry name" value="VACUOLAR CALCIUM ION TRANSPORTER"/>
    <property type="match status" value="1"/>
</dbReference>
<reference evidence="13 14" key="1">
    <citation type="submission" date="2014-04" db="EMBL/GenBank/DDBJ databases">
        <authorList>
            <consortium name="DOE Joint Genome Institute"/>
            <person name="Kuo A."/>
            <person name="Martino E."/>
            <person name="Perotto S."/>
            <person name="Kohler A."/>
            <person name="Nagy L.G."/>
            <person name="Floudas D."/>
            <person name="Copeland A."/>
            <person name="Barry K.W."/>
            <person name="Cichocki N."/>
            <person name="Veneault-Fourrey C."/>
            <person name="LaButti K."/>
            <person name="Lindquist E.A."/>
            <person name="Lipzen A."/>
            <person name="Lundell T."/>
            <person name="Morin E."/>
            <person name="Murat C."/>
            <person name="Sun H."/>
            <person name="Tunlid A."/>
            <person name="Henrissat B."/>
            <person name="Grigoriev I.V."/>
            <person name="Hibbett D.S."/>
            <person name="Martin F."/>
            <person name="Nordberg H.P."/>
            <person name="Cantor M.N."/>
            <person name="Hua S.X."/>
        </authorList>
    </citation>
    <scope>NUCLEOTIDE SEQUENCE [LARGE SCALE GENOMIC DNA]</scope>
    <source>
        <strain evidence="13 14">Zn</strain>
    </source>
</reference>
<dbReference type="GO" id="GO:0012505">
    <property type="term" value="C:endomembrane system"/>
    <property type="evidence" value="ECO:0007669"/>
    <property type="project" value="UniProtKB-SubCell"/>
</dbReference>
<keyword evidence="9 10" id="KW-0472">Membrane</keyword>
<feature type="transmembrane region" description="Helical" evidence="10">
    <location>
        <begin position="133"/>
        <end position="154"/>
    </location>
</feature>
<dbReference type="OrthoDB" id="1699231at2759"/>
<keyword evidence="3 10" id="KW-0813">Transport</keyword>
<gene>
    <name evidence="13" type="ORF">OIDMADRAFT_102282</name>
</gene>
<keyword evidence="5 10" id="KW-0812">Transmembrane</keyword>
<evidence type="ECO:0000256" key="5">
    <source>
        <dbReference type="ARBA" id="ARBA00022692"/>
    </source>
</evidence>
<keyword evidence="6 10" id="KW-0106">Calcium</keyword>
<keyword evidence="14" id="KW-1185">Reference proteome</keyword>
<reference evidence="14" key="2">
    <citation type="submission" date="2015-01" db="EMBL/GenBank/DDBJ databases">
        <title>Evolutionary Origins and Diversification of the Mycorrhizal Mutualists.</title>
        <authorList>
            <consortium name="DOE Joint Genome Institute"/>
            <consortium name="Mycorrhizal Genomics Consortium"/>
            <person name="Kohler A."/>
            <person name="Kuo A."/>
            <person name="Nagy L.G."/>
            <person name="Floudas D."/>
            <person name="Copeland A."/>
            <person name="Barry K.W."/>
            <person name="Cichocki N."/>
            <person name="Veneault-Fourrey C."/>
            <person name="LaButti K."/>
            <person name="Lindquist E.A."/>
            <person name="Lipzen A."/>
            <person name="Lundell T."/>
            <person name="Morin E."/>
            <person name="Murat C."/>
            <person name="Riley R."/>
            <person name="Ohm R."/>
            <person name="Sun H."/>
            <person name="Tunlid A."/>
            <person name="Henrissat B."/>
            <person name="Grigoriev I.V."/>
            <person name="Hibbett D.S."/>
            <person name="Martin F."/>
        </authorList>
    </citation>
    <scope>NUCLEOTIDE SEQUENCE [LARGE SCALE GENOMIC DNA]</scope>
    <source>
        <strain evidence="14">Zn</strain>
    </source>
</reference>
<comment type="subcellular location">
    <subcellularLocation>
        <location evidence="1">Endomembrane system</location>
        <topology evidence="1">Multi-pass membrane protein</topology>
    </subcellularLocation>
    <subcellularLocation>
        <location evidence="10">Vacuole membrane</location>
    </subcellularLocation>
</comment>
<dbReference type="NCBIfam" id="TIGR00378">
    <property type="entry name" value="cax"/>
    <property type="match status" value="1"/>
</dbReference>
<evidence type="ECO:0000256" key="3">
    <source>
        <dbReference type="ARBA" id="ARBA00022448"/>
    </source>
</evidence>
<evidence type="ECO:0000256" key="8">
    <source>
        <dbReference type="ARBA" id="ARBA00023065"/>
    </source>
</evidence>
<evidence type="ECO:0000256" key="2">
    <source>
        <dbReference type="ARBA" id="ARBA00008170"/>
    </source>
</evidence>
<evidence type="ECO:0000313" key="13">
    <source>
        <dbReference type="EMBL" id="KIN03917.1"/>
    </source>
</evidence>
<evidence type="ECO:0000256" key="6">
    <source>
        <dbReference type="ARBA" id="ARBA00022837"/>
    </source>
</evidence>
<evidence type="ECO:0000256" key="4">
    <source>
        <dbReference type="ARBA" id="ARBA00022568"/>
    </source>
</evidence>
<dbReference type="NCBIfam" id="TIGR00846">
    <property type="entry name" value="caca2"/>
    <property type="match status" value="1"/>
</dbReference>
<accession>A0A0C3HNL0</accession>
<feature type="transmembrane region" description="Helical" evidence="10">
    <location>
        <begin position="378"/>
        <end position="395"/>
    </location>
</feature>
<feature type="domain" description="Sodium/calcium exchanger membrane region" evidence="12">
    <location>
        <begin position="276"/>
        <end position="419"/>
    </location>
</feature>
<comment type="function">
    <text evidence="10">Has a role in promoting intracellular calcium ion sequestration via the exchange of calcium ions for hydrogen ions across the vacuolar membrane. Involved also in manganese ion homeostasis via its uptake into the vacuole.</text>
</comment>
<keyword evidence="4 10" id="KW-0109">Calcium transport</keyword>
<feature type="transmembrane region" description="Helical" evidence="10">
    <location>
        <begin position="166"/>
        <end position="189"/>
    </location>
</feature>
<feature type="signal peptide" evidence="11">
    <location>
        <begin position="1"/>
        <end position="22"/>
    </location>
</feature>
<dbReference type="STRING" id="913774.A0A0C3HNL0"/>
<evidence type="ECO:0000256" key="7">
    <source>
        <dbReference type="ARBA" id="ARBA00022989"/>
    </source>
</evidence>
<keyword evidence="10" id="KW-0050">Antiport</keyword>
<comment type="similarity">
    <text evidence="2 10">Belongs to the Ca(2+):cation antiporter (CaCA) (TC 2.A.19) family.</text>
</comment>
<dbReference type="AlphaFoldDB" id="A0A0C3HNL0"/>
<proteinExistence type="inferred from homology"/>
<dbReference type="Gene3D" id="1.20.1420.30">
    <property type="entry name" value="NCX, central ion-binding region"/>
    <property type="match status" value="1"/>
</dbReference>
<dbReference type="GO" id="GO:0006874">
    <property type="term" value="P:intracellular calcium ion homeostasis"/>
    <property type="evidence" value="ECO:0007669"/>
    <property type="project" value="TreeGrafter"/>
</dbReference>
<protein>
    <recommendedName>
        <fullName evidence="10">Vacuolar calcium ion transporter</fullName>
    </recommendedName>
</protein>
<evidence type="ECO:0000256" key="11">
    <source>
        <dbReference type="SAM" id="SignalP"/>
    </source>
</evidence>
<keyword evidence="7 10" id="KW-1133">Transmembrane helix</keyword>
<dbReference type="InParanoid" id="A0A0C3HNL0"/>
<evidence type="ECO:0000256" key="10">
    <source>
        <dbReference type="RuleBase" id="RU365028"/>
    </source>
</evidence>
<name>A0A0C3HNL0_OIDMZ</name>
<feature type="transmembrane region" description="Helical" evidence="10">
    <location>
        <begin position="275"/>
        <end position="295"/>
    </location>
</feature>
<keyword evidence="11" id="KW-0732">Signal</keyword>
<dbReference type="PANTHER" id="PTHR31503">
    <property type="entry name" value="VACUOLAR CALCIUM ION TRANSPORTER"/>
    <property type="match status" value="1"/>
</dbReference>
<feature type="domain" description="Sodium/calcium exchanger membrane region" evidence="12">
    <location>
        <begin position="67"/>
        <end position="236"/>
    </location>
</feature>
<feature type="transmembrane region" description="Helical" evidence="10">
    <location>
        <begin position="307"/>
        <end position="328"/>
    </location>
</feature>
<dbReference type="GO" id="GO:0000329">
    <property type="term" value="C:fungal-type vacuole membrane"/>
    <property type="evidence" value="ECO:0007669"/>
    <property type="project" value="TreeGrafter"/>
</dbReference>
<feature type="transmembrane region" description="Helical" evidence="10">
    <location>
        <begin position="68"/>
        <end position="88"/>
    </location>
</feature>
<evidence type="ECO:0000256" key="9">
    <source>
        <dbReference type="ARBA" id="ARBA00023136"/>
    </source>
</evidence>
<dbReference type="InterPro" id="IPR004713">
    <property type="entry name" value="CaH_exchang"/>
</dbReference>
<keyword evidence="10" id="KW-0926">Vacuole</keyword>
<keyword evidence="8 10" id="KW-0406">Ion transport</keyword>
<dbReference type="Proteomes" id="UP000054321">
    <property type="component" value="Unassembled WGS sequence"/>
</dbReference>
<feature type="transmembrane region" description="Helical" evidence="10">
    <location>
        <begin position="210"/>
        <end position="231"/>
    </location>
</feature>
<sequence>MGMFGFFLPALLATMPLPQPHARGFSPQPHVRKQWWGLKHFFTSSNLLLLLVFVPMGILGGHNGWSSTFVFTTSMLGILPLAMLLSNATEELAAVAGEVLGALLNATFGNAVEMIVSTVALTRGEIKIVQSSMLGAVLSNILLCLGTCLFIGGYKHDCQFNATAASTMASLMVVASSSLIVPAALNLAFPSISVPLEQSPTAGSATAHSLPSILVLSRGTSIILLVLYLIYLHFQLKSHTHLFCDAQDEPDTPADPNNSTNVSLEAAPVTLQPPMAIGVLAIISLLIAMCAENLVNTLDDVVSSMHINKTFIGLIILPIVGNAAEYVSAFRASAKGKMSLALGVAVGSSMQIALFVTPALVILGWLLGQPMSLSFEPFGAIVFYLSVIVVEGVISDGDSNYLEGAMLVGVYMIVALGFFVFPTE</sequence>
<dbReference type="HOGENOM" id="CLU_008721_2_1_1"/>
<organism evidence="13 14">
    <name type="scientific">Oidiodendron maius (strain Zn)</name>
    <dbReference type="NCBI Taxonomy" id="913774"/>
    <lineage>
        <taxon>Eukaryota</taxon>
        <taxon>Fungi</taxon>
        <taxon>Dikarya</taxon>
        <taxon>Ascomycota</taxon>
        <taxon>Pezizomycotina</taxon>
        <taxon>Leotiomycetes</taxon>
        <taxon>Leotiomycetes incertae sedis</taxon>
        <taxon>Myxotrichaceae</taxon>
        <taxon>Oidiodendron</taxon>
    </lineage>
</organism>
<dbReference type="InterPro" id="IPR044880">
    <property type="entry name" value="NCX_ion-bd_dom_sf"/>
</dbReference>
<dbReference type="InterPro" id="IPR004837">
    <property type="entry name" value="NaCa_Exmemb"/>
</dbReference>
<feature type="chain" id="PRO_5002174889" description="Vacuolar calcium ion transporter" evidence="11">
    <location>
        <begin position="23"/>
        <end position="424"/>
    </location>
</feature>
<dbReference type="GO" id="GO:0015369">
    <property type="term" value="F:calcium:proton antiporter activity"/>
    <property type="evidence" value="ECO:0007669"/>
    <property type="project" value="UniProtKB-UniRule"/>
</dbReference>
<feature type="transmembrane region" description="Helical" evidence="10">
    <location>
        <begin position="401"/>
        <end position="421"/>
    </location>
</feature>
<evidence type="ECO:0000259" key="12">
    <source>
        <dbReference type="Pfam" id="PF01699"/>
    </source>
</evidence>